<dbReference type="EMBL" id="JAFIMR010000018">
    <property type="protein sequence ID" value="KAI1867606.1"/>
    <property type="molecule type" value="Genomic_DNA"/>
</dbReference>
<name>A0A9Q0AND1_9PEZI</name>
<evidence type="ECO:0000313" key="1">
    <source>
        <dbReference type="EMBL" id="KAI1867606.1"/>
    </source>
</evidence>
<reference evidence="1" key="1">
    <citation type="submission" date="2021-03" db="EMBL/GenBank/DDBJ databases">
        <title>Revisited historic fungal species revealed as producer of novel bioactive compounds through whole genome sequencing and comparative genomics.</title>
        <authorList>
            <person name="Vignolle G.A."/>
            <person name="Hochenegger N."/>
            <person name="Mach R.L."/>
            <person name="Mach-Aigner A.R."/>
            <person name="Javad Rahimi M."/>
            <person name="Salim K.A."/>
            <person name="Chan C.M."/>
            <person name="Lim L.B.L."/>
            <person name="Cai F."/>
            <person name="Druzhinina I.S."/>
            <person name="U'Ren J.M."/>
            <person name="Derntl C."/>
        </authorList>
    </citation>
    <scope>NUCLEOTIDE SEQUENCE</scope>
    <source>
        <strain evidence="1">TUCIM 5799</strain>
    </source>
</reference>
<comment type="caution">
    <text evidence="1">The sequence shown here is derived from an EMBL/GenBank/DDBJ whole genome shotgun (WGS) entry which is preliminary data.</text>
</comment>
<accession>A0A9Q0AND1</accession>
<proteinExistence type="predicted"/>
<sequence>MASQQHPDPSSRDEAIYQMRKLLPVDTNNINNPNFVQDIVQRDAEETRIIVHHKYPALVESFLAHKRQHGSSVEKALYGTPDSWTWRQQVARLIAKRPLVFMDRNDYTVLRNGYRAGGIPTEWNRVGTDAEGSNSHVKLAEYLSYDEMMLGSLLGVSGPSYFINSGKRYNKARPDAPGTFQDRGVIMGLVGARFERSDRMDSVFMQPKAPSPNQHEALSAIFMEFFGETRRPSELFDERMYKARMRITVDILLLEANDRAKLDGQRKAYVHVVGLGLGVWQVDSRQPQYYVGCFNEAIHEMGPKLQNIGTLDFSWVDVPTGVQAQLVHTAAQHGIEVIFSKREPAAKLPPQKQDQLLVLSYAWDGNAFPGNEYWDHALTGSGDPAAACMSTISELHNPIINPEYLQRIKILSP</sequence>
<organism evidence="1 2">
    <name type="scientific">Neoarthrinium moseri</name>
    <dbReference type="NCBI Taxonomy" id="1658444"/>
    <lineage>
        <taxon>Eukaryota</taxon>
        <taxon>Fungi</taxon>
        <taxon>Dikarya</taxon>
        <taxon>Ascomycota</taxon>
        <taxon>Pezizomycotina</taxon>
        <taxon>Sordariomycetes</taxon>
        <taxon>Xylariomycetidae</taxon>
        <taxon>Amphisphaeriales</taxon>
        <taxon>Apiosporaceae</taxon>
        <taxon>Neoarthrinium</taxon>
    </lineage>
</organism>
<evidence type="ECO:0000313" key="2">
    <source>
        <dbReference type="Proteomes" id="UP000829685"/>
    </source>
</evidence>
<keyword evidence="2" id="KW-1185">Reference proteome</keyword>
<dbReference type="Pfam" id="PF16062">
    <property type="entry name" value="MavL-like"/>
    <property type="match status" value="2"/>
</dbReference>
<dbReference type="Proteomes" id="UP000829685">
    <property type="component" value="Unassembled WGS sequence"/>
</dbReference>
<gene>
    <name evidence="1" type="ORF">JX265_007408</name>
</gene>
<dbReference type="AlphaFoldDB" id="A0A9Q0AND1"/>
<dbReference type="InterPro" id="IPR032063">
    <property type="entry name" value="MavL-like"/>
</dbReference>
<protein>
    <submittedName>
        <fullName evidence="1">Uncharacterized protein</fullName>
    </submittedName>
</protein>